<comment type="caution">
    <text evidence="7">The sequence shown here is derived from an EMBL/GenBank/DDBJ whole genome shotgun (WGS) entry which is preliminary data.</text>
</comment>
<sequence length="407" mass="43926">MTSVLAVLVGLAVVGLGVRANAADDTYLIGTGRYDVTGPAAEVEMMGYAMPTQITHGIHFRQWSRAFIIADSSDTSRVVFVNVDICMGTQILKIQVVEKLRSLYGDLYTNDNVLISGIHTHSGPAGYFQYLLFELMSLGFVKESLDAIVGGVVASIQEAHESRQPGKLYLNSGLLAGANINRSPAAYVRNPKEERMKYMSVGNDTDHEMVVLKMVGTEGNDIGMIDWFAVHCTSMNNTNSLISGDNKGHASFLMESAMSPPGTLPGHAKFVAAFAQSNEGDVSPNTKGPHCLDTGKPCDLVHSTCNGRVSNAWHLDLALTCSTAHASLQRNSSTWGSPSMKMPRSRSLVPFSSDTRLSISQTWLSTLVARSSTPAPLPWARPSQLARQTVPEPLTLNRLATLPIPYG</sequence>
<feature type="chain" id="PRO_5041296866" description="Neutral ceramidase" evidence="5">
    <location>
        <begin position="23"/>
        <end position="407"/>
    </location>
</feature>
<keyword evidence="5" id="KW-0732">Signal</keyword>
<evidence type="ECO:0000313" key="8">
    <source>
        <dbReference type="Proteomes" id="UP001174909"/>
    </source>
</evidence>
<dbReference type="InterPro" id="IPR006823">
    <property type="entry name" value="Ceramidase_alk"/>
</dbReference>
<evidence type="ECO:0000256" key="4">
    <source>
        <dbReference type="RuleBase" id="RU366019"/>
    </source>
</evidence>
<evidence type="ECO:0000256" key="5">
    <source>
        <dbReference type="SAM" id="SignalP"/>
    </source>
</evidence>
<organism evidence="7 8">
    <name type="scientific">Geodia barretti</name>
    <name type="common">Barrett's horny sponge</name>
    <dbReference type="NCBI Taxonomy" id="519541"/>
    <lineage>
        <taxon>Eukaryota</taxon>
        <taxon>Metazoa</taxon>
        <taxon>Porifera</taxon>
        <taxon>Demospongiae</taxon>
        <taxon>Heteroscleromorpha</taxon>
        <taxon>Tetractinellida</taxon>
        <taxon>Astrophorina</taxon>
        <taxon>Geodiidae</taxon>
        <taxon>Geodia</taxon>
    </lineage>
</organism>
<dbReference type="EC" id="3.5.1.23" evidence="4"/>
<comment type="catalytic activity">
    <reaction evidence="4">
        <text>an N-acylsphing-4-enine + H2O = sphing-4-enine + a fatty acid</text>
        <dbReference type="Rhea" id="RHEA:20856"/>
        <dbReference type="ChEBI" id="CHEBI:15377"/>
        <dbReference type="ChEBI" id="CHEBI:28868"/>
        <dbReference type="ChEBI" id="CHEBI:52639"/>
        <dbReference type="ChEBI" id="CHEBI:57756"/>
        <dbReference type="EC" id="3.5.1.23"/>
    </reaction>
</comment>
<dbReference type="Pfam" id="PF04734">
    <property type="entry name" value="Ceramidase_alk"/>
    <property type="match status" value="1"/>
</dbReference>
<proteinExistence type="inferred from homology"/>
<protein>
    <recommendedName>
        <fullName evidence="1 4">Neutral ceramidase</fullName>
        <ecNumber evidence="4">3.5.1.23</ecNumber>
    </recommendedName>
</protein>
<keyword evidence="4" id="KW-0378">Hydrolase</keyword>
<evidence type="ECO:0000313" key="7">
    <source>
        <dbReference type="EMBL" id="CAI8051724.1"/>
    </source>
</evidence>
<evidence type="ECO:0000256" key="3">
    <source>
        <dbReference type="PIRSR" id="PIRSR606823-2"/>
    </source>
</evidence>
<dbReference type="GO" id="GO:0017040">
    <property type="term" value="F:N-acylsphingosine amidohydrolase activity"/>
    <property type="evidence" value="ECO:0007669"/>
    <property type="project" value="UniProtKB-UniRule"/>
</dbReference>
<feature type="signal peptide" evidence="5">
    <location>
        <begin position="1"/>
        <end position="22"/>
    </location>
</feature>
<dbReference type="AlphaFoldDB" id="A0AA35TQ62"/>
<feature type="binding site" evidence="3">
    <location>
        <position position="119"/>
    </location>
    <ligand>
        <name>Zn(2+)</name>
        <dbReference type="ChEBI" id="CHEBI:29105"/>
    </ligand>
</feature>
<dbReference type="GO" id="GO:0005576">
    <property type="term" value="C:extracellular region"/>
    <property type="evidence" value="ECO:0007669"/>
    <property type="project" value="TreeGrafter"/>
</dbReference>
<dbReference type="GO" id="GO:0016020">
    <property type="term" value="C:membrane"/>
    <property type="evidence" value="ECO:0007669"/>
    <property type="project" value="GOC"/>
</dbReference>
<keyword evidence="8" id="KW-1185">Reference proteome</keyword>
<gene>
    <name evidence="7" type="ORF">GBAR_LOCUS28309</name>
</gene>
<name>A0AA35TQ62_GEOBA</name>
<accession>A0AA35TQ62</accession>
<dbReference type="Proteomes" id="UP001174909">
    <property type="component" value="Unassembled WGS sequence"/>
</dbReference>
<feature type="active site" description="Nucleophile" evidence="2">
    <location>
        <position position="283"/>
    </location>
</feature>
<comment type="cofactor">
    <cofactor evidence="3">
        <name>Zn(2+)</name>
        <dbReference type="ChEBI" id="CHEBI:29105"/>
    </cofactor>
    <text evidence="3">Binds 1 zinc ion per subunit.</text>
</comment>
<evidence type="ECO:0000256" key="2">
    <source>
        <dbReference type="PIRSR" id="PIRSR606823-1"/>
    </source>
</evidence>
<dbReference type="PANTHER" id="PTHR12670:SF1">
    <property type="entry name" value="NEUTRAL CERAMIDASE"/>
    <property type="match status" value="1"/>
</dbReference>
<reference evidence="7" key="1">
    <citation type="submission" date="2023-03" db="EMBL/GenBank/DDBJ databases">
        <authorList>
            <person name="Steffen K."/>
            <person name="Cardenas P."/>
        </authorList>
    </citation>
    <scope>NUCLEOTIDE SEQUENCE</scope>
</reference>
<feature type="domain" description="Neutral/alkaline non-lysosomal ceramidase N-terminal" evidence="6">
    <location>
        <begin position="27"/>
        <end position="310"/>
    </location>
</feature>
<evidence type="ECO:0000256" key="1">
    <source>
        <dbReference type="ARBA" id="ARBA00019235"/>
    </source>
</evidence>
<comment type="similarity">
    <text evidence="4">Belongs to the neutral ceramidase family.</text>
</comment>
<keyword evidence="3" id="KW-0862">Zinc</keyword>
<dbReference type="GO" id="GO:0046872">
    <property type="term" value="F:metal ion binding"/>
    <property type="evidence" value="ECO:0007669"/>
    <property type="project" value="UniProtKB-KW"/>
</dbReference>
<dbReference type="GO" id="GO:0042759">
    <property type="term" value="P:long-chain fatty acid biosynthetic process"/>
    <property type="evidence" value="ECO:0007669"/>
    <property type="project" value="TreeGrafter"/>
</dbReference>
<evidence type="ECO:0000259" key="6">
    <source>
        <dbReference type="Pfam" id="PF04734"/>
    </source>
</evidence>
<dbReference type="EMBL" id="CASHTH010003955">
    <property type="protein sequence ID" value="CAI8051724.1"/>
    <property type="molecule type" value="Genomic_DNA"/>
</dbReference>
<keyword evidence="3" id="KW-0479">Metal-binding</keyword>
<keyword evidence="4" id="KW-0746">Sphingolipid metabolism</keyword>
<keyword evidence="4" id="KW-0443">Lipid metabolism</keyword>
<feature type="binding site" evidence="3">
    <location>
        <position position="231"/>
    </location>
    <ligand>
        <name>Zn(2+)</name>
        <dbReference type="ChEBI" id="CHEBI:29105"/>
    </ligand>
</feature>
<dbReference type="InterPro" id="IPR031329">
    <property type="entry name" value="NEUT/ALK_ceramidase_N"/>
</dbReference>
<dbReference type="PANTHER" id="PTHR12670">
    <property type="entry name" value="CERAMIDASE"/>
    <property type="match status" value="1"/>
</dbReference>
<dbReference type="GO" id="GO:0046514">
    <property type="term" value="P:ceramide catabolic process"/>
    <property type="evidence" value="ECO:0007669"/>
    <property type="project" value="InterPro"/>
</dbReference>
<dbReference type="GO" id="GO:0046512">
    <property type="term" value="P:sphingosine biosynthetic process"/>
    <property type="evidence" value="ECO:0007669"/>
    <property type="project" value="TreeGrafter"/>
</dbReference>